<reference evidence="2 3" key="1">
    <citation type="submission" date="2013-12" db="EMBL/GenBank/DDBJ databases">
        <authorList>
            <person name="Stott M."/>
        </authorList>
    </citation>
    <scope>NUCLEOTIDE SEQUENCE [LARGE SCALE GENOMIC DNA]</scope>
    <source>
        <strain evidence="2 3">K22</strain>
    </source>
</reference>
<dbReference type="OrthoDB" id="4925391at2"/>
<evidence type="ECO:0000313" key="3">
    <source>
        <dbReference type="Proteomes" id="UP000031518"/>
    </source>
</evidence>
<accession>A0A0B6WWC1</accession>
<keyword evidence="3" id="KW-1185">Reference proteome</keyword>
<sequence>MKRLIKGLLGRFGIIDGSASRRRLRILLLDDDAQRHRWFRGRFNADTLDIASDVAAAKDLLSSNAYDLIFLDHDLLPEHYECDAPDDERTGYAVAAWLAEHPHLQPSAKIMVHTRNADGAMRMVEVLRRAGRRAEYVPFPVLASRIKRGWIWKEARA</sequence>
<evidence type="ECO:0000313" key="2">
    <source>
        <dbReference type="EMBL" id="CDM64465.1"/>
    </source>
</evidence>
<dbReference type="EMBL" id="CBXV010000002">
    <property type="protein sequence ID" value="CDM64465.1"/>
    <property type="molecule type" value="Genomic_DNA"/>
</dbReference>
<dbReference type="InterPro" id="IPR011006">
    <property type="entry name" value="CheY-like_superfamily"/>
</dbReference>
<name>A0A0B6WWC1_9BACT</name>
<proteinExistence type="predicted"/>
<organism evidence="2 3">
    <name type="scientific">Pyrinomonas methylaliphatogenes</name>
    <dbReference type="NCBI Taxonomy" id="454194"/>
    <lineage>
        <taxon>Bacteria</taxon>
        <taxon>Pseudomonadati</taxon>
        <taxon>Acidobacteriota</taxon>
        <taxon>Blastocatellia</taxon>
        <taxon>Blastocatellales</taxon>
        <taxon>Pyrinomonadaceae</taxon>
        <taxon>Pyrinomonas</taxon>
    </lineage>
</organism>
<dbReference type="SUPFAM" id="SSF52172">
    <property type="entry name" value="CheY-like"/>
    <property type="match status" value="1"/>
</dbReference>
<dbReference type="InterPro" id="IPR046909">
    <property type="entry name" value="cREC_REC"/>
</dbReference>
<feature type="domain" description="Cyclic-phosphate processing Receiver" evidence="1">
    <location>
        <begin position="26"/>
        <end position="129"/>
    </location>
</feature>
<dbReference type="Pfam" id="PF20274">
    <property type="entry name" value="cREC_REC"/>
    <property type="match status" value="1"/>
</dbReference>
<dbReference type="STRING" id="454194.PYK22_00459"/>
<dbReference type="AlphaFoldDB" id="A0A0B6WWC1"/>
<protein>
    <submittedName>
        <fullName evidence="2">Response regulator receiver domain protein</fullName>
    </submittedName>
</protein>
<gene>
    <name evidence="2" type="ORF">PYK22_00459</name>
</gene>
<reference evidence="2 3" key="2">
    <citation type="submission" date="2015-01" db="EMBL/GenBank/DDBJ databases">
        <title>Complete genome sequence of Pyrinomonas methylaliphatogenes type strain K22T.</title>
        <authorList>
            <person name="Lee K.C.Y."/>
            <person name="Power J.F."/>
            <person name="Dunfield P.F."/>
            <person name="Morgan X.C."/>
            <person name="Huttenhower C."/>
            <person name="Stott M.B."/>
        </authorList>
    </citation>
    <scope>NUCLEOTIDE SEQUENCE [LARGE SCALE GENOMIC DNA]</scope>
    <source>
        <strain evidence="2 3">K22</strain>
    </source>
</reference>
<evidence type="ECO:0000259" key="1">
    <source>
        <dbReference type="Pfam" id="PF20274"/>
    </source>
</evidence>
<dbReference type="RefSeq" id="WP_041973944.1">
    <property type="nucleotide sequence ID" value="NZ_CBXV010000002.1"/>
</dbReference>
<dbReference type="Proteomes" id="UP000031518">
    <property type="component" value="Unassembled WGS sequence"/>
</dbReference>
<dbReference type="Gene3D" id="3.40.50.2300">
    <property type="match status" value="1"/>
</dbReference>